<keyword evidence="2" id="KW-1185">Reference proteome</keyword>
<evidence type="ECO:0008006" key="3">
    <source>
        <dbReference type="Google" id="ProtNLM"/>
    </source>
</evidence>
<evidence type="ECO:0000313" key="2">
    <source>
        <dbReference type="Proteomes" id="UP001213000"/>
    </source>
</evidence>
<reference evidence="1" key="1">
    <citation type="submission" date="2022-07" db="EMBL/GenBank/DDBJ databases">
        <title>Genome Sequence of Leucocoprinus birnbaumii.</title>
        <authorList>
            <person name="Buettner E."/>
        </authorList>
    </citation>
    <scope>NUCLEOTIDE SEQUENCE</scope>
    <source>
        <strain evidence="1">VT141</strain>
    </source>
</reference>
<sequence length="484" mass="53976">MPFVDLHSTDDFASIYYQTNSQFGNVGGFDPEKPTVLILHPMFFDTQWLDYHWGDPRLYKNFNLIALDMRCSGKTVCRSSPRHDTWVEAADVALCHLKLRLPPCHVLALEPTAVCVALRFAVLFPELCLSLALCNVPSAHEPEWQFGILDETMKRWCFAKDMETFEHGGVEAVNLLCGYDNDPDLYDDAIAYLALRTPKDQRVRVAESFGVYANVSVYFVPLPFGVEFKSPTTLQRTPLRPEELAEIKQAVLILHGEINDMHPIEHAERLGDLLTSAKGGPVVCTIMSGASNMSFNRNTAAMLNSIYSRFILQRVDRARSDLRTADISIKERMQMALFKLADIMERTDMGSKDPLSPMSFSCLSEVSIQKQTELLAEYTEAETPFSPLGPDGRPLRKYSDREGRHWFEGGPGGLSIADVASLPPQTRPKPEKEVKTGRRNTLQNLDLSLSLPSSASVSTELIKTSLAKIVANPTTVLGRAMVSA</sequence>
<accession>A0AAD5VRP4</accession>
<organism evidence="1 2">
    <name type="scientific">Leucocoprinus birnbaumii</name>
    <dbReference type="NCBI Taxonomy" id="56174"/>
    <lineage>
        <taxon>Eukaryota</taxon>
        <taxon>Fungi</taxon>
        <taxon>Dikarya</taxon>
        <taxon>Basidiomycota</taxon>
        <taxon>Agaricomycotina</taxon>
        <taxon>Agaricomycetes</taxon>
        <taxon>Agaricomycetidae</taxon>
        <taxon>Agaricales</taxon>
        <taxon>Agaricineae</taxon>
        <taxon>Agaricaceae</taxon>
        <taxon>Leucocoprinus</taxon>
    </lineage>
</organism>
<gene>
    <name evidence="1" type="ORF">NP233_g6666</name>
</gene>
<name>A0AAD5VRP4_9AGAR</name>
<dbReference type="SUPFAM" id="SSF53474">
    <property type="entry name" value="alpha/beta-Hydrolases"/>
    <property type="match status" value="1"/>
</dbReference>
<dbReference type="AlphaFoldDB" id="A0AAD5VRP4"/>
<dbReference type="InterPro" id="IPR029058">
    <property type="entry name" value="AB_hydrolase_fold"/>
</dbReference>
<dbReference type="EMBL" id="JANIEX010000446">
    <property type="protein sequence ID" value="KAJ3566960.1"/>
    <property type="molecule type" value="Genomic_DNA"/>
</dbReference>
<protein>
    <recommendedName>
        <fullName evidence="3">Alpha/beta-hydrolase</fullName>
    </recommendedName>
</protein>
<evidence type="ECO:0000313" key="1">
    <source>
        <dbReference type="EMBL" id="KAJ3566960.1"/>
    </source>
</evidence>
<proteinExistence type="predicted"/>
<comment type="caution">
    <text evidence="1">The sequence shown here is derived from an EMBL/GenBank/DDBJ whole genome shotgun (WGS) entry which is preliminary data.</text>
</comment>
<dbReference type="Gene3D" id="3.40.50.1820">
    <property type="entry name" value="alpha/beta hydrolase"/>
    <property type="match status" value="1"/>
</dbReference>
<dbReference type="Proteomes" id="UP001213000">
    <property type="component" value="Unassembled WGS sequence"/>
</dbReference>